<evidence type="ECO:0000256" key="1">
    <source>
        <dbReference type="SAM" id="MobiDB-lite"/>
    </source>
</evidence>
<evidence type="ECO:0000313" key="2">
    <source>
        <dbReference type="EMBL" id="KAJ5471862.1"/>
    </source>
</evidence>
<proteinExistence type="predicted"/>
<reference evidence="2" key="2">
    <citation type="journal article" date="2023" name="IMA Fungus">
        <title>Comparative genomic study of the Penicillium genus elucidates a diverse pangenome and 15 lateral gene transfer events.</title>
        <authorList>
            <person name="Petersen C."/>
            <person name="Sorensen T."/>
            <person name="Nielsen M.R."/>
            <person name="Sondergaard T.E."/>
            <person name="Sorensen J.L."/>
            <person name="Fitzpatrick D.A."/>
            <person name="Frisvad J.C."/>
            <person name="Nielsen K.L."/>
        </authorList>
    </citation>
    <scope>NUCLEOTIDE SEQUENCE</scope>
    <source>
        <strain evidence="2">IBT 30728</strain>
    </source>
</reference>
<dbReference type="AlphaFoldDB" id="A0A9X0BM18"/>
<dbReference type="GeneID" id="81628650"/>
<dbReference type="Proteomes" id="UP001148312">
    <property type="component" value="Unassembled WGS sequence"/>
</dbReference>
<feature type="region of interest" description="Disordered" evidence="1">
    <location>
        <begin position="1"/>
        <end position="33"/>
    </location>
</feature>
<protein>
    <submittedName>
        <fullName evidence="2">Uncharacterized protein</fullName>
    </submittedName>
</protein>
<keyword evidence="3" id="KW-1185">Reference proteome</keyword>
<name>A0A9X0BM18_9EURO</name>
<dbReference type="RefSeq" id="XP_056786408.1">
    <property type="nucleotide sequence ID" value="XM_056938400.1"/>
</dbReference>
<accession>A0A9X0BM18</accession>
<sequence length="210" mass="22597">MQTIDTTITAKGSNMDSGNRSHRTREGPCSRIASSLPPLITAVSLNPRANHFDISSVSDGVSPHHRGAQNKDRSRALARHIAAHSHGPMLLTLRFDNTKSDTVNVDDGANASKGTDIGRISDNDFEAGVSMDILRGGEILGTITDHVGNVAQYAFAIPDTDFSLEDVPRPCDGLAAENDTCFLKVIELEASSRGRRSPLSKSRPFLMTDN</sequence>
<gene>
    <name evidence="2" type="ORF">N7539_008805</name>
</gene>
<feature type="compositionally biased region" description="Polar residues" evidence="1">
    <location>
        <begin position="1"/>
        <end position="18"/>
    </location>
</feature>
<reference evidence="2" key="1">
    <citation type="submission" date="2022-12" db="EMBL/GenBank/DDBJ databases">
        <authorList>
            <person name="Petersen C."/>
        </authorList>
    </citation>
    <scope>NUCLEOTIDE SEQUENCE</scope>
    <source>
        <strain evidence="2">IBT 30728</strain>
    </source>
</reference>
<comment type="caution">
    <text evidence="2">The sequence shown here is derived from an EMBL/GenBank/DDBJ whole genome shotgun (WGS) entry which is preliminary data.</text>
</comment>
<dbReference type="EMBL" id="JAPWDQ010000014">
    <property type="protein sequence ID" value="KAJ5471862.1"/>
    <property type="molecule type" value="Genomic_DNA"/>
</dbReference>
<organism evidence="2 3">
    <name type="scientific">Penicillium diatomitis</name>
    <dbReference type="NCBI Taxonomy" id="2819901"/>
    <lineage>
        <taxon>Eukaryota</taxon>
        <taxon>Fungi</taxon>
        <taxon>Dikarya</taxon>
        <taxon>Ascomycota</taxon>
        <taxon>Pezizomycotina</taxon>
        <taxon>Eurotiomycetes</taxon>
        <taxon>Eurotiomycetidae</taxon>
        <taxon>Eurotiales</taxon>
        <taxon>Aspergillaceae</taxon>
        <taxon>Penicillium</taxon>
    </lineage>
</organism>
<evidence type="ECO:0000313" key="3">
    <source>
        <dbReference type="Proteomes" id="UP001148312"/>
    </source>
</evidence>